<protein>
    <submittedName>
        <fullName evidence="3">SAM-dependent methyltransferase, tRNA(Uracil-5)-methyltransferase</fullName>
    </submittedName>
</protein>
<dbReference type="Gene3D" id="1.10.10.1110">
    <property type="entry name" value="Methyltransferase PG1098, N-terminal domain"/>
    <property type="match status" value="1"/>
</dbReference>
<dbReference type="InterPro" id="IPR054168">
    <property type="entry name" value="PG_1098_Fer"/>
</dbReference>
<evidence type="ECO:0000313" key="4">
    <source>
        <dbReference type="Proteomes" id="UP000006051"/>
    </source>
</evidence>
<dbReference type="KEGG" id="orh:Ornrh_1912"/>
<dbReference type="STRING" id="867902.Ornrh_1912"/>
<dbReference type="GO" id="GO:0008168">
    <property type="term" value="F:methyltransferase activity"/>
    <property type="evidence" value="ECO:0007669"/>
    <property type="project" value="UniProtKB-KW"/>
</dbReference>
<dbReference type="HOGENOM" id="CLU_038123_0_0_10"/>
<dbReference type="GO" id="GO:0032259">
    <property type="term" value="P:methylation"/>
    <property type="evidence" value="ECO:0007669"/>
    <property type="project" value="UniProtKB-KW"/>
</dbReference>
<dbReference type="Pfam" id="PF22013">
    <property type="entry name" value="PG_1098_Fer"/>
    <property type="match status" value="1"/>
</dbReference>
<dbReference type="Proteomes" id="UP000006051">
    <property type="component" value="Chromosome"/>
</dbReference>
<feature type="domain" description="THUMP-like" evidence="1">
    <location>
        <begin position="337"/>
        <end position="383"/>
    </location>
</feature>
<evidence type="ECO:0000313" key="3">
    <source>
        <dbReference type="EMBL" id="AFL98057.1"/>
    </source>
</evidence>
<dbReference type="RefSeq" id="WP_014791579.1">
    <property type="nucleotide sequence ID" value="NC_018016.1"/>
</dbReference>
<dbReference type="SUPFAM" id="SSF53335">
    <property type="entry name" value="S-adenosyl-L-methionine-dependent methyltransferases"/>
    <property type="match status" value="1"/>
</dbReference>
<evidence type="ECO:0000259" key="2">
    <source>
        <dbReference type="Pfam" id="PF22013"/>
    </source>
</evidence>
<organism evidence="3 4">
    <name type="scientific">Ornithobacterium rhinotracheale (strain ATCC 51463 / DSM 15997 / CCUG 23171 / CIP 104009 / LMG 9086)</name>
    <dbReference type="NCBI Taxonomy" id="867902"/>
    <lineage>
        <taxon>Bacteria</taxon>
        <taxon>Pseudomonadati</taxon>
        <taxon>Bacteroidota</taxon>
        <taxon>Flavobacteriia</taxon>
        <taxon>Flavobacteriales</taxon>
        <taxon>Weeksellaceae</taxon>
        <taxon>Ornithobacterium</taxon>
    </lineage>
</organism>
<evidence type="ECO:0000259" key="1">
    <source>
        <dbReference type="Pfam" id="PF18096"/>
    </source>
</evidence>
<dbReference type="AlphaFoldDB" id="I4A273"/>
<dbReference type="PATRIC" id="fig|867902.3.peg.1855"/>
<dbReference type="CDD" id="cd02440">
    <property type="entry name" value="AdoMet_MTases"/>
    <property type="match status" value="1"/>
</dbReference>
<accession>I4A273</accession>
<dbReference type="Pfam" id="PF18096">
    <property type="entry name" value="Thump_like"/>
    <property type="match status" value="1"/>
</dbReference>
<keyword evidence="4" id="KW-1185">Reference proteome</keyword>
<dbReference type="EMBL" id="CP003283">
    <property type="protein sequence ID" value="AFL98057.1"/>
    <property type="molecule type" value="Genomic_DNA"/>
</dbReference>
<dbReference type="eggNOG" id="COG0742">
    <property type="taxonomic scope" value="Bacteria"/>
</dbReference>
<sequence length="390" mass="44120">MNFLKAILRPDVQTWLKEHAKSNPYGLALKKSPFADVSMPQLVQQIAGKQLLAKKIPFLNDFPDIVYPPKINIEQCSSWATAQYKAHIVKAKKIADLTGGFGIDCMAFAQNAEKVIHIEQNEDLQIISKHNFEALGLKNISSFAQDGLAFIADSKEDLDLIYADPSRRDENKNKVFKLEDLRPTPQEILQVCQNQNTQILLKLSPILDLTETCKTLNNIAEIHIVSLKNELKEILLLVSPRKKMAKPKIVCVNLETNQPKYEFSGLEDDENIRFSAPEKFIYKPNASLMKSGAFNRLGNNWGLKKLEPNTQLYTSETLIKDFPGEVFTNISPIENPKKALRNKSIRLIRRNFPADLNKIKKQYKCKSDGTDVVIFTRSVAGTHILSAEEV</sequence>
<dbReference type="Gene3D" id="3.40.50.150">
    <property type="entry name" value="Vaccinia Virus protein VP39"/>
    <property type="match status" value="1"/>
</dbReference>
<dbReference type="InterPro" id="IPR041497">
    <property type="entry name" value="Thump-like"/>
</dbReference>
<proteinExistence type="predicted"/>
<reference evidence="3 4" key="1">
    <citation type="submission" date="2012-06" db="EMBL/GenBank/DDBJ databases">
        <title>The complete genome of Ornithobacterium rhinotracheale DSM 15997.</title>
        <authorList>
            <consortium name="US DOE Joint Genome Institute (JGI-PGF)"/>
            <person name="Lucas S."/>
            <person name="Copeland A."/>
            <person name="Lapidus A."/>
            <person name="Goodwin L."/>
            <person name="Pitluck S."/>
            <person name="Peters L."/>
            <person name="Mikhailova N."/>
            <person name="Teshima H."/>
            <person name="Kyrpides N."/>
            <person name="Mavromatis K."/>
            <person name="Pagani I."/>
            <person name="Ivanova N."/>
            <person name="Ovchinnikova G."/>
            <person name="Zeytun A."/>
            <person name="Detter J.C."/>
            <person name="Han C."/>
            <person name="Land M."/>
            <person name="Hauser L."/>
            <person name="Markowitz V."/>
            <person name="Cheng J.-F."/>
            <person name="Hugenholtz P."/>
            <person name="Woyke T."/>
            <person name="Wu D."/>
            <person name="Lang E."/>
            <person name="Kopitz M."/>
            <person name="Brambilla E."/>
            <person name="Klenk H.-P."/>
            <person name="Eisen J.A."/>
        </authorList>
    </citation>
    <scope>NUCLEOTIDE SEQUENCE [LARGE SCALE GENOMIC DNA]</scope>
    <source>
        <strain evidence="4">ATCC 51463 / DSM 15997 / CCUG 23171 / LMG 9086</strain>
    </source>
</reference>
<keyword evidence="3" id="KW-0489">Methyltransferase</keyword>
<keyword evidence="3" id="KW-0808">Transferase</keyword>
<dbReference type="InterPro" id="IPR029063">
    <property type="entry name" value="SAM-dependent_MTases_sf"/>
</dbReference>
<gene>
    <name evidence="3" type="ordered locus">Ornrh_1912</name>
</gene>
<name>I4A273_ORNRL</name>
<dbReference type="GeneID" id="71569961"/>
<dbReference type="GeneID" id="97258512"/>
<feature type="domain" description="PG-1098 ferredoxin-like" evidence="2">
    <location>
        <begin position="280"/>
        <end position="323"/>
    </location>
</feature>